<dbReference type="Proteomes" id="UP001596047">
    <property type="component" value="Unassembled WGS sequence"/>
</dbReference>
<keyword evidence="2" id="KW-0812">Transmembrane</keyword>
<feature type="compositionally biased region" description="Basic and acidic residues" evidence="1">
    <location>
        <begin position="244"/>
        <end position="254"/>
    </location>
</feature>
<feature type="transmembrane region" description="Helical" evidence="2">
    <location>
        <begin position="353"/>
        <end position="373"/>
    </location>
</feature>
<name>A0ABW0VS10_9BACL</name>
<keyword evidence="5" id="KW-1185">Reference proteome</keyword>
<feature type="compositionally biased region" description="Basic and acidic residues" evidence="1">
    <location>
        <begin position="264"/>
        <end position="290"/>
    </location>
</feature>
<dbReference type="RefSeq" id="WP_379186205.1">
    <property type="nucleotide sequence ID" value="NZ_JBHSOW010000007.1"/>
</dbReference>
<organism evidence="4 5">
    <name type="scientific">Paenibacillus solisilvae</name>
    <dbReference type="NCBI Taxonomy" id="2486751"/>
    <lineage>
        <taxon>Bacteria</taxon>
        <taxon>Bacillati</taxon>
        <taxon>Bacillota</taxon>
        <taxon>Bacilli</taxon>
        <taxon>Bacillales</taxon>
        <taxon>Paenibacillaceae</taxon>
        <taxon>Paenibacillus</taxon>
    </lineage>
</organism>
<evidence type="ECO:0008006" key="6">
    <source>
        <dbReference type="Google" id="ProtNLM"/>
    </source>
</evidence>
<keyword evidence="2" id="KW-1133">Transmembrane helix</keyword>
<feature type="compositionally biased region" description="Polar residues" evidence="1">
    <location>
        <begin position="312"/>
        <end position="328"/>
    </location>
</feature>
<feature type="compositionally biased region" description="Low complexity" evidence="1">
    <location>
        <begin position="208"/>
        <end position="235"/>
    </location>
</feature>
<evidence type="ECO:0000256" key="3">
    <source>
        <dbReference type="SAM" id="SignalP"/>
    </source>
</evidence>
<evidence type="ECO:0000313" key="5">
    <source>
        <dbReference type="Proteomes" id="UP001596047"/>
    </source>
</evidence>
<protein>
    <recommendedName>
        <fullName evidence="6">LPXTG cell wall anchor domain-containing protein</fullName>
    </recommendedName>
</protein>
<evidence type="ECO:0000256" key="1">
    <source>
        <dbReference type="SAM" id="MobiDB-lite"/>
    </source>
</evidence>
<sequence length="379" mass="39513">MRMMTVKTAMLVVAIFLALSPTGVWAYSYGSADSEDVAETFKLVVSSLGQSPADWDGALAAHKARRSEIASHFGESVAVTLDKNFASRKAAQTISNYKSILVMNIDRRFENAVQSIDDYAKAKLLLAKAKATFDTLAPYAEAKLSASKMDGIKGDFDKALDAIGNPGLFGVGQKDADKKALEAAVNSIYSTIKPFFPYTAYKEPVKEPAGTGTVTKPKPGTGTTTKPAAPAEPGKVTTGQDTNAAKDDAVKEPAAESPVNEPAKPGDNDVKPAGDDSGKPADDTAVKPVDEDQQPAAGSPDTPVSSDEPAAANNQSADAGQAADSTADQAVAETIDGTKVHAPMQHEDRTNPAVTIGVIGGIVVIGGGAVWWARRKGFF</sequence>
<comment type="caution">
    <text evidence="4">The sequence shown here is derived from an EMBL/GenBank/DDBJ whole genome shotgun (WGS) entry which is preliminary data.</text>
</comment>
<keyword evidence="3" id="KW-0732">Signal</keyword>
<keyword evidence="2" id="KW-0472">Membrane</keyword>
<gene>
    <name evidence="4" type="ORF">ACFPYJ_01185</name>
</gene>
<dbReference type="EMBL" id="JBHSOW010000007">
    <property type="protein sequence ID" value="MFC5647747.1"/>
    <property type="molecule type" value="Genomic_DNA"/>
</dbReference>
<feature type="region of interest" description="Disordered" evidence="1">
    <location>
        <begin position="206"/>
        <end position="328"/>
    </location>
</feature>
<proteinExistence type="predicted"/>
<evidence type="ECO:0000256" key="2">
    <source>
        <dbReference type="SAM" id="Phobius"/>
    </source>
</evidence>
<reference evidence="5" key="1">
    <citation type="journal article" date="2019" name="Int. J. Syst. Evol. Microbiol.">
        <title>The Global Catalogue of Microorganisms (GCM) 10K type strain sequencing project: providing services to taxonomists for standard genome sequencing and annotation.</title>
        <authorList>
            <consortium name="The Broad Institute Genomics Platform"/>
            <consortium name="The Broad Institute Genome Sequencing Center for Infectious Disease"/>
            <person name="Wu L."/>
            <person name="Ma J."/>
        </authorList>
    </citation>
    <scope>NUCLEOTIDE SEQUENCE [LARGE SCALE GENOMIC DNA]</scope>
    <source>
        <strain evidence="5">CGMCC 1.3240</strain>
    </source>
</reference>
<evidence type="ECO:0000313" key="4">
    <source>
        <dbReference type="EMBL" id="MFC5647747.1"/>
    </source>
</evidence>
<feature type="signal peptide" evidence="3">
    <location>
        <begin position="1"/>
        <end position="26"/>
    </location>
</feature>
<accession>A0ABW0VS10</accession>
<feature type="chain" id="PRO_5047461369" description="LPXTG cell wall anchor domain-containing protein" evidence="3">
    <location>
        <begin position="27"/>
        <end position="379"/>
    </location>
</feature>